<dbReference type="InterPro" id="IPR036761">
    <property type="entry name" value="TTHA0802/YceI-like_sf"/>
</dbReference>
<dbReference type="AlphaFoldDB" id="A0A1L7CLY1"/>
<dbReference type="PANTHER" id="PTHR34406:SF1">
    <property type="entry name" value="PROTEIN YCEI"/>
    <property type="match status" value="1"/>
</dbReference>
<evidence type="ECO:0000313" key="4">
    <source>
        <dbReference type="EMBL" id="GEB97129.1"/>
    </source>
</evidence>
<dbReference type="InterPro" id="IPR007372">
    <property type="entry name" value="Lipid/polyisoprenoid-bd_YceI"/>
</dbReference>
<accession>A0A1L7CLY1</accession>
<comment type="similarity">
    <text evidence="1">Belongs to the UPF0312 family.</text>
</comment>
<dbReference type="SUPFAM" id="SSF101874">
    <property type="entry name" value="YceI-like"/>
    <property type="match status" value="1"/>
</dbReference>
<dbReference type="SMART" id="SM00867">
    <property type="entry name" value="YceI"/>
    <property type="match status" value="1"/>
</dbReference>
<gene>
    <name evidence="4" type="ORF">CFL01nite_06240</name>
    <name evidence="3" type="ORF">CFLV_06270</name>
</gene>
<dbReference type="OrthoDB" id="117810at2"/>
<keyword evidence="5" id="KW-1185">Reference proteome</keyword>
<dbReference type="PANTHER" id="PTHR34406">
    <property type="entry name" value="PROTEIN YCEI"/>
    <property type="match status" value="1"/>
</dbReference>
<dbReference type="STRING" id="28028.CFLV_06270"/>
<dbReference type="KEGG" id="cfc:CFLV_06270"/>
<evidence type="ECO:0000313" key="6">
    <source>
        <dbReference type="Proteomes" id="UP000315353"/>
    </source>
</evidence>
<dbReference type="EMBL" id="BJNB01000006">
    <property type="protein sequence ID" value="GEB97129.1"/>
    <property type="molecule type" value="Genomic_DNA"/>
</dbReference>
<dbReference type="Gene3D" id="2.40.128.110">
    <property type="entry name" value="Lipid/polyisoprenoid-binding, YceI-like"/>
    <property type="match status" value="1"/>
</dbReference>
<name>A0A1L7CLY1_CORFL</name>
<proteinExistence type="inferred from homology"/>
<reference evidence="3 5" key="1">
    <citation type="submission" date="2014-08" db="EMBL/GenBank/DDBJ databases">
        <title>Complete genome sequence of Corynebacterium flavescens OJ8(T)(=DSM 20296(T)), isolated from cheese.</title>
        <authorList>
            <person name="Ruckert C."/>
            <person name="Albersmeier A."/>
            <person name="Winkler A."/>
            <person name="Kalinowski J."/>
        </authorList>
    </citation>
    <scope>NUCLEOTIDE SEQUENCE [LARGE SCALE GENOMIC DNA]</scope>
    <source>
        <strain evidence="3 5">OJ8</strain>
    </source>
</reference>
<evidence type="ECO:0000313" key="3">
    <source>
        <dbReference type="EMBL" id="APT86829.1"/>
    </source>
</evidence>
<dbReference type="Proteomes" id="UP000315353">
    <property type="component" value="Unassembled WGS sequence"/>
</dbReference>
<dbReference type="RefSeq" id="WP_075729795.1">
    <property type="nucleotide sequence ID" value="NZ_BJNB01000006.1"/>
</dbReference>
<evidence type="ECO:0000313" key="5">
    <source>
        <dbReference type="Proteomes" id="UP000185479"/>
    </source>
</evidence>
<dbReference type="EMBL" id="CP009246">
    <property type="protein sequence ID" value="APT86829.1"/>
    <property type="molecule type" value="Genomic_DNA"/>
</dbReference>
<protein>
    <submittedName>
        <fullName evidence="4">Polyisoprenoid-binding protein</fullName>
    </submittedName>
</protein>
<reference evidence="4 6" key="2">
    <citation type="submission" date="2019-06" db="EMBL/GenBank/DDBJ databases">
        <title>Whole genome shotgun sequence of Corynebacterium flavescens NBRC 14136.</title>
        <authorList>
            <person name="Hosoyama A."/>
            <person name="Uohara A."/>
            <person name="Ohji S."/>
            <person name="Ichikawa N."/>
        </authorList>
    </citation>
    <scope>NUCLEOTIDE SEQUENCE [LARGE SCALE GENOMIC DNA]</scope>
    <source>
        <strain evidence="4 6">NBRC 14136</strain>
    </source>
</reference>
<evidence type="ECO:0000259" key="2">
    <source>
        <dbReference type="SMART" id="SM00867"/>
    </source>
</evidence>
<sequence length="233" mass="25010">MNKVLGNRKLVISVFVVLIALASAVALGPVFYSLFMGKGVKTEPIDTSRLKAASTDLNGDWKVVKGDPRNHSSVGFTFDEVLPAERTRTSGSTTAVTGQASIDGGVLESGSITVDMTQLGTDKKVRDQNMKSKLFITEKYPESSFNITQPADLSAVPDDGSVAKVKLTGDLQIKDAKRPVTQDFDVVRDGDLILLGGTIPVNRLDYDIQTPDMIAAKIAENGEVNIRIALAKQ</sequence>
<organism evidence="3 5">
    <name type="scientific">Corynebacterium flavescens</name>
    <dbReference type="NCBI Taxonomy" id="28028"/>
    <lineage>
        <taxon>Bacteria</taxon>
        <taxon>Bacillati</taxon>
        <taxon>Actinomycetota</taxon>
        <taxon>Actinomycetes</taxon>
        <taxon>Mycobacteriales</taxon>
        <taxon>Corynebacteriaceae</taxon>
        <taxon>Corynebacterium</taxon>
    </lineage>
</organism>
<dbReference type="Pfam" id="PF04264">
    <property type="entry name" value="YceI"/>
    <property type="match status" value="1"/>
</dbReference>
<dbReference type="GeneID" id="82880317"/>
<dbReference type="Proteomes" id="UP000185479">
    <property type="component" value="Chromosome"/>
</dbReference>
<evidence type="ECO:0000256" key="1">
    <source>
        <dbReference type="ARBA" id="ARBA00008812"/>
    </source>
</evidence>
<feature type="domain" description="Lipid/polyisoprenoid-binding YceI-like" evidence="2">
    <location>
        <begin position="60"/>
        <end position="231"/>
    </location>
</feature>